<organism evidence="3 4">
    <name type="scientific">Chryseotalea sanaruensis</name>
    <dbReference type="NCBI Taxonomy" id="2482724"/>
    <lineage>
        <taxon>Bacteria</taxon>
        <taxon>Pseudomonadati</taxon>
        <taxon>Bacteroidota</taxon>
        <taxon>Cytophagia</taxon>
        <taxon>Cytophagales</taxon>
        <taxon>Chryseotaleaceae</taxon>
        <taxon>Chryseotalea</taxon>
    </lineage>
</organism>
<dbReference type="InterPro" id="IPR032530">
    <property type="entry name" value="DUF4957"/>
</dbReference>
<evidence type="ECO:0000259" key="2">
    <source>
        <dbReference type="Pfam" id="PF17161"/>
    </source>
</evidence>
<dbReference type="InterPro" id="IPR033427">
    <property type="entry name" value="DUF5123"/>
</dbReference>
<feature type="domain" description="DUF4957" evidence="1">
    <location>
        <begin position="254"/>
        <end position="385"/>
    </location>
</feature>
<dbReference type="SUPFAM" id="SSF51126">
    <property type="entry name" value="Pectin lyase-like"/>
    <property type="match status" value="1"/>
</dbReference>
<evidence type="ECO:0000259" key="1">
    <source>
        <dbReference type="Pfam" id="PF16318"/>
    </source>
</evidence>
<sequence length="528" mass="57201">MNKSIKDIVMKSISRLSKNIFIGLLSLIVISACEDNIDPVEELNLSRVLTPVELVARIRNLTTIELTWDLRDEAVEYVVEFSEDSLEFTSIIRTVTVSPDDLPLQEVFDGETRYSARVKGIGANGFGESNWATVTIMTAQENIFLPVIDGDIAATTATLRWPAGSNVTSFLINPGAISRAITEDEKAAGIATITGLTGETNYTVTLLRENKVRGNVSFETLIDIGDATAVYPEDDLNAVITAAAPGDALVLFPGDYTVYTGIIILDKSITISGLYPFDKPKVHVQFSIEGGATDVTINNLDIDGDEALNDVFRFNTAGFDYASLSINGSNIHDFTRSFIAGNVASTVASVSVDNCVLTNVLTSGGDFIDFRNTHVTDVSITNSTFNNCAPGRDFVRIDAAGGYTGTGLNTNVLIDHCTLFGVSNTTDRILYVRFNTNSLTVQNTLFAESNAIYTNQTSTSAPTFENNNYFNTTGLHIFPDVPGNIKIDQSGDFTILDPGFTNAAEGNFTITNQTLLDNAVGDPRWRQQ</sequence>
<dbReference type="Pfam" id="PF17161">
    <property type="entry name" value="DUF5123"/>
    <property type="match status" value="1"/>
</dbReference>
<dbReference type="SUPFAM" id="SSF49265">
    <property type="entry name" value="Fibronectin type III"/>
    <property type="match status" value="1"/>
</dbReference>
<dbReference type="Pfam" id="PF16318">
    <property type="entry name" value="DUF4957"/>
    <property type="match status" value="1"/>
</dbReference>
<keyword evidence="4" id="KW-1185">Reference proteome</keyword>
<dbReference type="AlphaFoldDB" id="A0A401U566"/>
<dbReference type="Proteomes" id="UP000288227">
    <property type="component" value="Unassembled WGS sequence"/>
</dbReference>
<reference evidence="3 4" key="1">
    <citation type="submission" date="2018-11" db="EMBL/GenBank/DDBJ databases">
        <title>Chryseotalea sanarue gen. nov., sp., nov., a member of the family Cytophagaceae, isolated from a brackish lake in Hamamatsu Japan.</title>
        <authorList>
            <person name="Maejima Y."/>
            <person name="Iino T."/>
            <person name="Muraguchi Y."/>
            <person name="Fukuda K."/>
            <person name="Ohkuma M."/>
            <person name="Moriuchi R."/>
            <person name="Dohra H."/>
            <person name="Kimbara K."/>
            <person name="Shintani M."/>
        </authorList>
    </citation>
    <scope>NUCLEOTIDE SEQUENCE [LARGE SCALE GENOMIC DNA]</scope>
    <source>
        <strain evidence="3 4">Ys</strain>
    </source>
</reference>
<dbReference type="PROSITE" id="PS51257">
    <property type="entry name" value="PROKAR_LIPOPROTEIN"/>
    <property type="match status" value="1"/>
</dbReference>
<protein>
    <submittedName>
        <fullName evidence="3">DUF4957 domain-containing protein</fullName>
    </submittedName>
</protein>
<proteinExistence type="predicted"/>
<dbReference type="InterPro" id="IPR036116">
    <property type="entry name" value="FN3_sf"/>
</dbReference>
<dbReference type="EMBL" id="BHXQ01000001">
    <property type="protein sequence ID" value="GCC50073.1"/>
    <property type="molecule type" value="Genomic_DNA"/>
</dbReference>
<feature type="domain" description="DUF5123" evidence="2">
    <location>
        <begin position="412"/>
        <end position="525"/>
    </location>
</feature>
<dbReference type="InterPro" id="IPR011050">
    <property type="entry name" value="Pectin_lyase_fold/virulence"/>
</dbReference>
<gene>
    <name evidence="3" type="ORF">SanaruYs_02880</name>
</gene>
<evidence type="ECO:0000313" key="4">
    <source>
        <dbReference type="Proteomes" id="UP000288227"/>
    </source>
</evidence>
<name>A0A401U566_9BACT</name>
<evidence type="ECO:0000313" key="3">
    <source>
        <dbReference type="EMBL" id="GCC50073.1"/>
    </source>
</evidence>
<comment type="caution">
    <text evidence="3">The sequence shown here is derived from an EMBL/GenBank/DDBJ whole genome shotgun (WGS) entry which is preliminary data.</text>
</comment>
<accession>A0A401U566</accession>